<accession>A0AA37V090</accession>
<organism evidence="2 4">
    <name type="scientific">Mycobacterium montefiorense</name>
    <dbReference type="NCBI Taxonomy" id="154654"/>
    <lineage>
        <taxon>Bacteria</taxon>
        <taxon>Bacillati</taxon>
        <taxon>Actinomycetota</taxon>
        <taxon>Actinomycetes</taxon>
        <taxon>Mycobacteriales</taxon>
        <taxon>Mycobacteriaceae</taxon>
        <taxon>Mycobacterium</taxon>
        <taxon>Mycobacterium simiae complex</taxon>
    </lineage>
</organism>
<reference evidence="1" key="1">
    <citation type="journal article" date="2018" name="Genome Announc.">
        <title>Draft Genome Sequence of Mycobacterium montefiorense Isolated from Japanese Black Salamander (Hynobius nigrescens).</title>
        <authorList>
            <person name="Fukano H."/>
            <person name="Yoshida M."/>
            <person name="Shimizu A."/>
            <person name="Iwao H."/>
            <person name="Katayama Y."/>
            <person name="Omatsu T."/>
            <person name="Mizutani T."/>
            <person name="Kurata O."/>
            <person name="Wada S."/>
            <person name="Hoshino Y."/>
        </authorList>
    </citation>
    <scope>NUCLEOTIDE SEQUENCE</scope>
    <source>
        <strain evidence="1">BS</strain>
    </source>
</reference>
<name>A0AA37V090_9MYCO</name>
<evidence type="ECO:0000313" key="2">
    <source>
        <dbReference type="EMBL" id="GKU75441.1"/>
    </source>
</evidence>
<sequence>MTSLELTGTGTADFSEGGVYFTGNATTLICYNDFSVFLSGIDDFKIAAEASSAKKKFVYLAHGETYTFTPSA</sequence>
<comment type="caution">
    <text evidence="2">The sequence shown here is derived from an EMBL/GenBank/DDBJ whole genome shotgun (WGS) entry which is preliminary data.</text>
</comment>
<protein>
    <submittedName>
        <fullName evidence="2">Uncharacterized protein</fullName>
    </submittedName>
</protein>
<proteinExistence type="predicted"/>
<reference evidence="2" key="3">
    <citation type="journal article" date="2022" name="Microbiol. Resour. Announc.">
        <title>Draft Genome Sequences of Eight Mycobacterium montefiorense Strains Isolated from Salamanders in Captivity.</title>
        <authorList>
            <person name="Komine T."/>
            <person name="Ihara H."/>
            <person name="Fukano H."/>
            <person name="Hoshino Y."/>
            <person name="Kurata O."/>
            <person name="Wada S."/>
        </authorList>
    </citation>
    <scope>NUCLEOTIDE SEQUENCE</scope>
    <source>
        <strain evidence="2">NJB18185</strain>
    </source>
</reference>
<reference evidence="2" key="4">
    <citation type="submission" date="2022-04" db="EMBL/GenBank/DDBJ databases">
        <authorList>
            <person name="Komine T."/>
            <person name="Fukano H."/>
            <person name="Wada S."/>
        </authorList>
    </citation>
    <scope>NUCLEOTIDE SEQUENCE</scope>
    <source>
        <strain evidence="2">NJB18185</strain>
    </source>
</reference>
<dbReference type="Proteomes" id="UP001139505">
    <property type="component" value="Unassembled WGS sequence"/>
</dbReference>
<reference evidence="3" key="2">
    <citation type="submission" date="2018-04" db="EMBL/GenBank/DDBJ databases">
        <title>Draft genome sequence of Mycobacterium montefiorense isolated from Japanese black salamander.</title>
        <authorList>
            <person name="Fukano H."/>
            <person name="Yoshida M."/>
            <person name="Shimizu A."/>
            <person name="Iwao H."/>
            <person name="Kurata O."/>
            <person name="Katayama Y."/>
            <person name="Omatsu T."/>
            <person name="Mizutani T."/>
            <person name="Wada S."/>
            <person name="Hoshino Y."/>
        </authorList>
    </citation>
    <scope>NUCLEOTIDE SEQUENCE [LARGE SCALE GENOMIC DNA]</scope>
    <source>
        <strain evidence="3">BS</strain>
    </source>
</reference>
<dbReference type="AlphaFoldDB" id="A0AA37V090"/>
<gene>
    <name evidence="1" type="ORF">MmonteBS_25630</name>
    <name evidence="2" type="ORF">NJB18185_52120</name>
</gene>
<keyword evidence="3" id="KW-1185">Reference proteome</keyword>
<dbReference type="EMBL" id="BQYH01000074">
    <property type="protein sequence ID" value="GKU75441.1"/>
    <property type="molecule type" value="Genomic_DNA"/>
</dbReference>
<dbReference type="EMBL" id="BFCH01000018">
    <property type="protein sequence ID" value="GBG38191.1"/>
    <property type="molecule type" value="Genomic_DNA"/>
</dbReference>
<evidence type="ECO:0000313" key="3">
    <source>
        <dbReference type="Proteomes" id="UP000245060"/>
    </source>
</evidence>
<evidence type="ECO:0000313" key="1">
    <source>
        <dbReference type="EMBL" id="GBG38191.1"/>
    </source>
</evidence>
<evidence type="ECO:0000313" key="4">
    <source>
        <dbReference type="Proteomes" id="UP001139505"/>
    </source>
</evidence>
<dbReference type="RefSeq" id="WP_108922339.1">
    <property type="nucleotide sequence ID" value="NZ_BFCH01000018.1"/>
</dbReference>
<dbReference type="Proteomes" id="UP000245060">
    <property type="component" value="Unassembled WGS sequence"/>
</dbReference>